<evidence type="ECO:0000313" key="1">
    <source>
        <dbReference type="EMBL" id="OMP07140.1"/>
    </source>
</evidence>
<dbReference type="Gramene" id="OMP07348">
    <property type="protein sequence ID" value="OMP07348"/>
    <property type="gene ID" value="CCACVL1_01327"/>
</dbReference>
<dbReference type="Proteomes" id="UP000188268">
    <property type="component" value="Unassembled WGS sequence"/>
</dbReference>
<evidence type="ECO:0000313" key="3">
    <source>
        <dbReference type="EMBL" id="OMP07348.1"/>
    </source>
</evidence>
<comment type="caution">
    <text evidence="4">The sequence shown here is derived from an EMBL/GenBank/DDBJ whole genome shotgun (WGS) entry which is preliminary data.</text>
</comment>
<dbReference type="Gramene" id="OMP07144">
    <property type="protein sequence ID" value="OMP07144"/>
    <property type="gene ID" value="CCACVL1_01366"/>
</dbReference>
<organism evidence="4 5">
    <name type="scientific">Corchorus capsularis</name>
    <name type="common">Jute</name>
    <dbReference type="NCBI Taxonomy" id="210143"/>
    <lineage>
        <taxon>Eukaryota</taxon>
        <taxon>Viridiplantae</taxon>
        <taxon>Streptophyta</taxon>
        <taxon>Embryophyta</taxon>
        <taxon>Tracheophyta</taxon>
        <taxon>Spermatophyta</taxon>
        <taxon>Magnoliopsida</taxon>
        <taxon>eudicotyledons</taxon>
        <taxon>Gunneridae</taxon>
        <taxon>Pentapetalae</taxon>
        <taxon>rosids</taxon>
        <taxon>malvids</taxon>
        <taxon>Malvales</taxon>
        <taxon>Malvaceae</taxon>
        <taxon>Grewioideae</taxon>
        <taxon>Apeibeae</taxon>
        <taxon>Corchorus</taxon>
    </lineage>
</organism>
<dbReference type="EMBL" id="AWWV01004630">
    <property type="protein sequence ID" value="OMP07140.1"/>
    <property type="molecule type" value="Genomic_DNA"/>
</dbReference>
<dbReference type="AlphaFoldDB" id="A0A1R3KUP1"/>
<sequence>MTTVATIKRLATTAGRYALLSRDPYSNQKTKGPY</sequence>
<keyword evidence="5" id="KW-1185">Reference proteome</keyword>
<evidence type="ECO:0000313" key="5">
    <source>
        <dbReference type="Proteomes" id="UP000188268"/>
    </source>
</evidence>
<reference evidence="4 5" key="1">
    <citation type="submission" date="2013-09" db="EMBL/GenBank/DDBJ databases">
        <title>Corchorus capsularis genome sequencing.</title>
        <authorList>
            <person name="Alam M."/>
            <person name="Haque M.S."/>
            <person name="Islam M.S."/>
            <person name="Emdad E.M."/>
            <person name="Islam M.M."/>
            <person name="Ahmed B."/>
            <person name="Halim A."/>
            <person name="Hossen Q.M.M."/>
            <person name="Hossain M.Z."/>
            <person name="Ahmed R."/>
            <person name="Khan M.M."/>
            <person name="Islam R."/>
            <person name="Rashid M.M."/>
            <person name="Khan S.A."/>
            <person name="Rahman M.S."/>
            <person name="Alam M."/>
        </authorList>
    </citation>
    <scope>NUCLEOTIDE SEQUENCE [LARGE SCALE GENOMIC DNA]</scope>
    <source>
        <strain evidence="5">cv. CVL-1</strain>
        <tissue evidence="4">Whole seedling</tissue>
    </source>
</reference>
<evidence type="ECO:0000313" key="4">
    <source>
        <dbReference type="EMBL" id="OMP10824.1"/>
    </source>
</evidence>
<gene>
    <name evidence="4" type="ORF">CCACVL1_00779</name>
    <name evidence="3" type="ORF">CCACVL1_01327</name>
    <name evidence="2" type="ORF">CCACVL1_01366</name>
    <name evidence="1" type="ORF">CCACVL1_01368</name>
</gene>
<name>A0A1R3KUP1_COCAP</name>
<dbReference type="EMBL" id="AWWV01004501">
    <property type="protein sequence ID" value="OMP07348.1"/>
    <property type="molecule type" value="Genomic_DNA"/>
</dbReference>
<accession>A0A1R3KUP1</accession>
<dbReference type="Gramene" id="OMP10824">
    <property type="protein sequence ID" value="OMP10824"/>
    <property type="gene ID" value="CCACVL1_00779"/>
</dbReference>
<dbReference type="EMBL" id="AWWV01001883">
    <property type="protein sequence ID" value="OMP10824.1"/>
    <property type="molecule type" value="Genomic_DNA"/>
</dbReference>
<protein>
    <submittedName>
        <fullName evidence="4">Uncharacterized protein</fullName>
    </submittedName>
</protein>
<dbReference type="EMBL" id="AWWV01004624">
    <property type="protein sequence ID" value="OMP07144.1"/>
    <property type="molecule type" value="Genomic_DNA"/>
</dbReference>
<evidence type="ECO:0000313" key="2">
    <source>
        <dbReference type="EMBL" id="OMP07144.1"/>
    </source>
</evidence>
<dbReference type="Gramene" id="OMP07140">
    <property type="protein sequence ID" value="OMP07140"/>
    <property type="gene ID" value="CCACVL1_01368"/>
</dbReference>
<proteinExistence type="predicted"/>